<gene>
    <name evidence="1" type="ORF">S01H1_54250</name>
</gene>
<sequence length="57" mass="6083">PARVYTKYIAGQYTHGESMLWVSRGIGVGAVPLRVGSPPEMDLITLRRPAKASSVAA</sequence>
<evidence type="ECO:0000313" key="1">
    <source>
        <dbReference type="EMBL" id="GAG15896.1"/>
    </source>
</evidence>
<dbReference type="AlphaFoldDB" id="X0WT68"/>
<name>X0WT68_9ZZZZ</name>
<proteinExistence type="predicted"/>
<comment type="caution">
    <text evidence="1">The sequence shown here is derived from an EMBL/GenBank/DDBJ whole genome shotgun (WGS) entry which is preliminary data.</text>
</comment>
<reference evidence="1" key="1">
    <citation type="journal article" date="2014" name="Front. Microbiol.">
        <title>High frequency of phylogenetically diverse reductive dehalogenase-homologous genes in deep subseafloor sedimentary metagenomes.</title>
        <authorList>
            <person name="Kawai M."/>
            <person name="Futagami T."/>
            <person name="Toyoda A."/>
            <person name="Takaki Y."/>
            <person name="Nishi S."/>
            <person name="Hori S."/>
            <person name="Arai W."/>
            <person name="Tsubouchi T."/>
            <person name="Morono Y."/>
            <person name="Uchiyama I."/>
            <person name="Ito T."/>
            <person name="Fujiyama A."/>
            <person name="Inagaki F."/>
            <person name="Takami H."/>
        </authorList>
    </citation>
    <scope>NUCLEOTIDE SEQUENCE</scope>
    <source>
        <strain evidence="1">Expedition CK06-06</strain>
    </source>
</reference>
<organism evidence="1">
    <name type="scientific">marine sediment metagenome</name>
    <dbReference type="NCBI Taxonomy" id="412755"/>
    <lineage>
        <taxon>unclassified sequences</taxon>
        <taxon>metagenomes</taxon>
        <taxon>ecological metagenomes</taxon>
    </lineage>
</organism>
<accession>X0WT68</accession>
<protein>
    <submittedName>
        <fullName evidence="1">Uncharacterized protein</fullName>
    </submittedName>
</protein>
<feature type="non-terminal residue" evidence="1">
    <location>
        <position position="1"/>
    </location>
</feature>
<dbReference type="EMBL" id="BARS01035186">
    <property type="protein sequence ID" value="GAG15896.1"/>
    <property type="molecule type" value="Genomic_DNA"/>
</dbReference>